<evidence type="ECO:0000256" key="3">
    <source>
        <dbReference type="ARBA" id="ARBA00022525"/>
    </source>
</evidence>
<dbReference type="SUPFAM" id="SSF56574">
    <property type="entry name" value="Serpins"/>
    <property type="match status" value="1"/>
</dbReference>
<reference evidence="12 13" key="1">
    <citation type="journal article" date="2018" name="Nat. Ecol. Evol.">
        <title>Shark genomes provide insights into elasmobranch evolution and the origin of vertebrates.</title>
        <authorList>
            <person name="Hara Y"/>
            <person name="Yamaguchi K"/>
            <person name="Onimaru K"/>
            <person name="Kadota M"/>
            <person name="Koyanagi M"/>
            <person name="Keeley SD"/>
            <person name="Tatsumi K"/>
            <person name="Tanaka K"/>
            <person name="Motone F"/>
            <person name="Kageyama Y"/>
            <person name="Nozu R"/>
            <person name="Adachi N"/>
            <person name="Nishimura O"/>
            <person name="Nakagawa R"/>
            <person name="Tanegashima C"/>
            <person name="Kiyatake I"/>
            <person name="Matsumoto R"/>
            <person name="Murakumo K"/>
            <person name="Nishida K"/>
            <person name="Terakita A"/>
            <person name="Kuratani S"/>
            <person name="Sato K"/>
            <person name="Hyodo S Kuraku.S."/>
        </authorList>
    </citation>
    <scope>NUCLEOTIDE SEQUENCE [LARGE SCALE GENOMIC DNA]</scope>
</reference>
<dbReference type="InterPro" id="IPR023796">
    <property type="entry name" value="Serpin_dom"/>
</dbReference>
<accession>A0A401Q0E0</accession>
<proteinExistence type="inferred from homology"/>
<dbReference type="InterPro" id="IPR023795">
    <property type="entry name" value="Serpin_CS"/>
</dbReference>
<dbReference type="PRINTS" id="PR00780">
    <property type="entry name" value="LEUSERPINII"/>
</dbReference>
<evidence type="ECO:0000256" key="4">
    <source>
        <dbReference type="ARBA" id="ARBA00022729"/>
    </source>
</evidence>
<dbReference type="PROSITE" id="PS00284">
    <property type="entry name" value="SERPIN"/>
    <property type="match status" value="1"/>
</dbReference>
<dbReference type="AlphaFoldDB" id="A0A401Q0E0"/>
<evidence type="ECO:0000256" key="7">
    <source>
        <dbReference type="ARBA" id="ARBA00039512"/>
    </source>
</evidence>
<comment type="function">
    <text evidence="6">Major thyroid hormone transport protein in serum.</text>
</comment>
<keyword evidence="13" id="KW-1185">Reference proteome</keyword>
<feature type="domain" description="Serpin" evidence="11">
    <location>
        <begin position="84"/>
        <end position="444"/>
    </location>
</feature>
<dbReference type="FunFam" id="3.30.497.10:FF:000001">
    <property type="entry name" value="Serine protease inhibitor"/>
    <property type="match status" value="1"/>
</dbReference>
<dbReference type="STRING" id="75743.A0A401Q0E0"/>
<comment type="similarity">
    <text evidence="2 10">Belongs to the serpin family.</text>
</comment>
<protein>
    <recommendedName>
        <fullName evidence="7">Thyroxine-binding globulin</fullName>
    </recommendedName>
    <alternativeName>
        <fullName evidence="9">Serpin A7</fullName>
    </alternativeName>
    <alternativeName>
        <fullName evidence="8">T4-binding globulin</fullName>
    </alternativeName>
</protein>
<dbReference type="OrthoDB" id="671595at2759"/>
<dbReference type="FunFam" id="2.10.310.10:FF:000001">
    <property type="entry name" value="Serpin family A member 1"/>
    <property type="match status" value="1"/>
</dbReference>
<dbReference type="SMART" id="SM00093">
    <property type="entry name" value="SERPIN"/>
    <property type="match status" value="1"/>
</dbReference>
<keyword evidence="4" id="KW-0732">Signal</keyword>
<dbReference type="CDD" id="cd19957">
    <property type="entry name" value="serpinA"/>
    <property type="match status" value="1"/>
</dbReference>
<dbReference type="InterPro" id="IPR042185">
    <property type="entry name" value="Serpin_sf_2"/>
</dbReference>
<evidence type="ECO:0000313" key="13">
    <source>
        <dbReference type="Proteomes" id="UP000288216"/>
    </source>
</evidence>
<dbReference type="InterPro" id="IPR036186">
    <property type="entry name" value="Serpin_sf"/>
</dbReference>
<dbReference type="OMA" id="DLKKMFM"/>
<evidence type="ECO:0000256" key="1">
    <source>
        <dbReference type="ARBA" id="ARBA00004613"/>
    </source>
</evidence>
<evidence type="ECO:0000256" key="6">
    <source>
        <dbReference type="ARBA" id="ARBA00037352"/>
    </source>
</evidence>
<dbReference type="Gene3D" id="2.30.39.10">
    <property type="entry name" value="Alpha-1-antitrypsin, domain 1"/>
    <property type="match status" value="1"/>
</dbReference>
<dbReference type="Gene3D" id="3.30.497.10">
    <property type="entry name" value="Antithrombin, subunit I, domain 2"/>
    <property type="match status" value="1"/>
</dbReference>
<evidence type="ECO:0000259" key="11">
    <source>
        <dbReference type="SMART" id="SM00093"/>
    </source>
</evidence>
<evidence type="ECO:0000256" key="8">
    <source>
        <dbReference type="ARBA" id="ARBA00042967"/>
    </source>
</evidence>
<dbReference type="EMBL" id="BFAA01013206">
    <property type="protein sequence ID" value="GCB78851.1"/>
    <property type="molecule type" value="Genomic_DNA"/>
</dbReference>
<dbReference type="FunFam" id="2.30.39.10:FF:000003">
    <property type="entry name" value="alpha-1-antitrypsin isoform X1"/>
    <property type="match status" value="1"/>
</dbReference>
<keyword evidence="3" id="KW-0964">Secreted</keyword>
<dbReference type="GO" id="GO:0005615">
    <property type="term" value="C:extracellular space"/>
    <property type="evidence" value="ECO:0007669"/>
    <property type="project" value="InterPro"/>
</dbReference>
<evidence type="ECO:0000256" key="2">
    <source>
        <dbReference type="ARBA" id="ARBA00009500"/>
    </source>
</evidence>
<dbReference type="InterPro" id="IPR000215">
    <property type="entry name" value="Serpin_fam"/>
</dbReference>
<dbReference type="Gene3D" id="2.10.310.10">
    <property type="entry name" value="Serpins superfamily"/>
    <property type="match status" value="1"/>
</dbReference>
<dbReference type="PANTHER" id="PTHR11461:SF375">
    <property type="entry name" value="THYROXINE-BINDING GLOBULIN"/>
    <property type="match status" value="1"/>
</dbReference>
<gene>
    <name evidence="12" type="ORF">scyTo_0018665</name>
</gene>
<dbReference type="GO" id="GO:0004867">
    <property type="term" value="F:serine-type endopeptidase inhibitor activity"/>
    <property type="evidence" value="ECO:0007669"/>
    <property type="project" value="InterPro"/>
</dbReference>
<evidence type="ECO:0000256" key="5">
    <source>
        <dbReference type="ARBA" id="ARBA00023180"/>
    </source>
</evidence>
<keyword evidence="5" id="KW-0325">Glycoprotein</keyword>
<evidence type="ECO:0000256" key="9">
    <source>
        <dbReference type="ARBA" id="ARBA00043177"/>
    </source>
</evidence>
<sequence>METDPARAQVASFVPARENSKAQIAEGARRRTANKWVLKRLESTRIEVSALRKKRHDHLKHILQSHDQESDMAMVSSANSDFAFNLYKEIANHSSSNIFFSPLSISTALAMLSLGTRSATREQLFKGLHFNNMTEERVAKMNRGYKQLLHALMAEHNELQLFTGNSLHIQKGFDVLPNFLNETRKFYDAEVFPLDFNLDPENARLQLNDYVKKMTKGKIENMFSQIDPSTKIMLINYIFFKGNWKRPFNPKLTHETFFNVNKTMKVKVQMMHQNNRFSVIPDHYLSSSVIKFPYVGNASMIAVLPAEGKLEYVEQKLSRETFEEWLHQLSHRSRHRYELSFPKLSLSISYGLKNILMEMGVRDLFTDDANLFGISANTSLKVSRVTHKAVLDVDEHSTEAAASTGIGLIPLSLPPSITFNKPFLLIIYEENTNNILFLGRIKDPSKKSSP</sequence>
<comment type="caution">
    <text evidence="12">The sequence shown here is derived from an EMBL/GenBank/DDBJ whole genome shotgun (WGS) entry which is preliminary data.</text>
</comment>
<dbReference type="PANTHER" id="PTHR11461">
    <property type="entry name" value="SERINE PROTEASE INHIBITOR, SERPIN"/>
    <property type="match status" value="1"/>
</dbReference>
<name>A0A401Q0E0_SCYTO</name>
<comment type="subcellular location">
    <subcellularLocation>
        <location evidence="1">Secreted</location>
    </subcellularLocation>
</comment>
<dbReference type="Pfam" id="PF00079">
    <property type="entry name" value="Serpin"/>
    <property type="match status" value="1"/>
</dbReference>
<dbReference type="InterPro" id="IPR042178">
    <property type="entry name" value="Serpin_sf_1"/>
</dbReference>
<evidence type="ECO:0000256" key="10">
    <source>
        <dbReference type="RuleBase" id="RU000411"/>
    </source>
</evidence>
<evidence type="ECO:0000313" key="12">
    <source>
        <dbReference type="EMBL" id="GCB78851.1"/>
    </source>
</evidence>
<dbReference type="Proteomes" id="UP000288216">
    <property type="component" value="Unassembled WGS sequence"/>
</dbReference>
<organism evidence="12 13">
    <name type="scientific">Scyliorhinus torazame</name>
    <name type="common">Cloudy catshark</name>
    <name type="synonym">Catulus torazame</name>
    <dbReference type="NCBI Taxonomy" id="75743"/>
    <lineage>
        <taxon>Eukaryota</taxon>
        <taxon>Metazoa</taxon>
        <taxon>Chordata</taxon>
        <taxon>Craniata</taxon>
        <taxon>Vertebrata</taxon>
        <taxon>Chondrichthyes</taxon>
        <taxon>Elasmobranchii</taxon>
        <taxon>Galeomorphii</taxon>
        <taxon>Galeoidea</taxon>
        <taxon>Carcharhiniformes</taxon>
        <taxon>Scyliorhinidae</taxon>
        <taxon>Scyliorhinus</taxon>
    </lineage>
</organism>